<dbReference type="VEuPathDB" id="FungiDB:Z519_06058"/>
<dbReference type="HOGENOM" id="CLU_1777227_0_0_1"/>
<organism evidence="1 2">
    <name type="scientific">Cladophialophora bantiana (strain ATCC 10958 / CBS 173.52 / CDC B-1940 / NIH 8579)</name>
    <name type="common">Xylohypha bantiana</name>
    <dbReference type="NCBI Taxonomy" id="1442370"/>
    <lineage>
        <taxon>Eukaryota</taxon>
        <taxon>Fungi</taxon>
        <taxon>Dikarya</taxon>
        <taxon>Ascomycota</taxon>
        <taxon>Pezizomycotina</taxon>
        <taxon>Eurotiomycetes</taxon>
        <taxon>Chaetothyriomycetidae</taxon>
        <taxon>Chaetothyriales</taxon>
        <taxon>Herpotrichiellaceae</taxon>
        <taxon>Cladophialophora</taxon>
    </lineage>
</organism>
<gene>
    <name evidence="1" type="ORF">Z519_06058</name>
</gene>
<dbReference type="RefSeq" id="XP_016620122.1">
    <property type="nucleotide sequence ID" value="XM_016763798.1"/>
</dbReference>
<dbReference type="AlphaFoldDB" id="A0A0D2HJK0"/>
<dbReference type="OrthoDB" id="10524851at2759"/>
<dbReference type="GeneID" id="27698986"/>
<dbReference type="Proteomes" id="UP000053789">
    <property type="component" value="Unassembled WGS sequence"/>
</dbReference>
<evidence type="ECO:0000313" key="2">
    <source>
        <dbReference type="Proteomes" id="UP000053789"/>
    </source>
</evidence>
<protein>
    <submittedName>
        <fullName evidence="1">Uncharacterized protein</fullName>
    </submittedName>
</protein>
<evidence type="ECO:0000313" key="1">
    <source>
        <dbReference type="EMBL" id="KIW93453.1"/>
    </source>
</evidence>
<accession>A0A0D2HJK0</accession>
<reference evidence="1" key="1">
    <citation type="submission" date="2015-01" db="EMBL/GenBank/DDBJ databases">
        <title>The Genome Sequence of Cladophialophora bantiana CBS 173.52.</title>
        <authorList>
            <consortium name="The Broad Institute Genomics Platform"/>
            <person name="Cuomo C."/>
            <person name="de Hoog S."/>
            <person name="Gorbushina A."/>
            <person name="Stielow B."/>
            <person name="Teixiera M."/>
            <person name="Abouelleil A."/>
            <person name="Chapman S.B."/>
            <person name="Priest M."/>
            <person name="Young S.K."/>
            <person name="Wortman J."/>
            <person name="Nusbaum C."/>
            <person name="Birren B."/>
        </authorList>
    </citation>
    <scope>NUCLEOTIDE SEQUENCE [LARGE SCALE GENOMIC DNA]</scope>
    <source>
        <strain evidence="1">CBS 173.52</strain>
    </source>
</reference>
<proteinExistence type="predicted"/>
<keyword evidence="2" id="KW-1185">Reference proteome</keyword>
<name>A0A0D2HJK0_CLAB1</name>
<dbReference type="EMBL" id="KN846987">
    <property type="protein sequence ID" value="KIW93453.1"/>
    <property type="molecule type" value="Genomic_DNA"/>
</dbReference>
<sequence length="146" mass="16398">MGWGLEKLQREHQIAIKNAGIGGRNQGAWRSRKNENYLVQERAKLEGAGAWNKGMEQDKGKNGQTKVVENIQYGIEQVRTEHNNPATQPATYVLRTPPVRSVCTWLFEERENSKLDIGIIQQVLSMALTCSNAGGQCEFLLQNSEL</sequence>